<gene>
    <name evidence="1" type="ORF">SASPL_127826</name>
</gene>
<reference evidence="1" key="2">
    <citation type="submission" date="2020-08" db="EMBL/GenBank/DDBJ databases">
        <title>Plant Genome Project.</title>
        <authorList>
            <person name="Zhang R.-G."/>
        </authorList>
    </citation>
    <scope>NUCLEOTIDE SEQUENCE</scope>
    <source>
        <strain evidence="1">Huo1</strain>
        <tissue evidence="1">Leaf</tissue>
    </source>
</reference>
<evidence type="ECO:0000313" key="2">
    <source>
        <dbReference type="Proteomes" id="UP000298416"/>
    </source>
</evidence>
<proteinExistence type="predicted"/>
<dbReference type="EMBL" id="PNBA02000010">
    <property type="protein sequence ID" value="KAG6409784.1"/>
    <property type="molecule type" value="Genomic_DNA"/>
</dbReference>
<organism evidence="1">
    <name type="scientific">Salvia splendens</name>
    <name type="common">Scarlet sage</name>
    <dbReference type="NCBI Taxonomy" id="180675"/>
    <lineage>
        <taxon>Eukaryota</taxon>
        <taxon>Viridiplantae</taxon>
        <taxon>Streptophyta</taxon>
        <taxon>Embryophyta</taxon>
        <taxon>Tracheophyta</taxon>
        <taxon>Spermatophyta</taxon>
        <taxon>Magnoliopsida</taxon>
        <taxon>eudicotyledons</taxon>
        <taxon>Gunneridae</taxon>
        <taxon>Pentapetalae</taxon>
        <taxon>asterids</taxon>
        <taxon>lamiids</taxon>
        <taxon>Lamiales</taxon>
        <taxon>Lamiaceae</taxon>
        <taxon>Nepetoideae</taxon>
        <taxon>Mentheae</taxon>
        <taxon>Salviinae</taxon>
        <taxon>Salvia</taxon>
        <taxon>Salvia subgen. Calosphace</taxon>
        <taxon>core Calosphace</taxon>
    </lineage>
</organism>
<evidence type="ECO:0000313" key="1">
    <source>
        <dbReference type="EMBL" id="KAG6409784.1"/>
    </source>
</evidence>
<keyword evidence="2" id="KW-1185">Reference proteome</keyword>
<protein>
    <submittedName>
        <fullName evidence="1">Uncharacterized protein</fullName>
    </submittedName>
</protein>
<name>A0A8X8ZMX2_SALSN</name>
<accession>A0A8X8ZMX2</accession>
<dbReference type="AlphaFoldDB" id="A0A8X8ZMX2"/>
<reference evidence="1" key="1">
    <citation type="submission" date="2018-01" db="EMBL/GenBank/DDBJ databases">
        <authorList>
            <person name="Mao J.F."/>
        </authorList>
    </citation>
    <scope>NUCLEOTIDE SEQUENCE</scope>
    <source>
        <strain evidence="1">Huo1</strain>
        <tissue evidence="1">Leaf</tissue>
    </source>
</reference>
<dbReference type="Proteomes" id="UP000298416">
    <property type="component" value="Unassembled WGS sequence"/>
</dbReference>
<comment type="caution">
    <text evidence="1">The sequence shown here is derived from an EMBL/GenBank/DDBJ whole genome shotgun (WGS) entry which is preliminary data.</text>
</comment>
<sequence>MGRGVNIKGENLIVECKDGLIKHPITSNACSKLAHLPFSTFPLYTRWTTTQSNADDEQMGHKSSPIIKHLEKSSKGYADLLGRRKFADFGLSSNDSEKVGVGTRQKMEKGPFKLMTERNRKKRWMKMVTLVVSDCADKKGSGSENTAILERKTHQGERFLGEDYKQAKVRHLFTIDGIHVLSYMRPDSPNRATSIESTRIFIVFCSSDMLRHWNLVFDILGGYELVYHDIMSQGEKNAEGFASKPRIAYFQRDFLLGLTSSGSPRSIGNSSYHSHGYTIL</sequence>